<comment type="catalytic activity">
    <reaction evidence="7">
        <text>Random hydrolysis of (1-&gt;4)-linkages between N-acetyl-beta-D-glucosamine and D-glucuronate residues in hyaluronate.</text>
        <dbReference type="EC" id="3.2.1.35"/>
    </reaction>
</comment>
<dbReference type="EMBL" id="AAZO01003333">
    <property type="status" value="NOT_ANNOTATED_CDS"/>
    <property type="molecule type" value="Genomic_DNA"/>
</dbReference>
<dbReference type="Proteomes" id="UP000009046">
    <property type="component" value="Unassembled WGS sequence"/>
</dbReference>
<dbReference type="GeneID" id="8229568"/>
<keyword evidence="2 6" id="KW-1015">Disulfide bond</keyword>
<dbReference type="GO" id="GO:0030214">
    <property type="term" value="P:hyaluronan catabolic process"/>
    <property type="evidence" value="ECO:0007669"/>
    <property type="project" value="TreeGrafter"/>
</dbReference>
<keyword evidence="7 8" id="KW-0378">Hydrolase</keyword>
<dbReference type="PRINTS" id="PR00847">
    <property type="entry name" value="HYALURONDASE"/>
</dbReference>
<dbReference type="eggNOG" id="ENOG502QTUU">
    <property type="taxonomic scope" value="Eukaryota"/>
</dbReference>
<dbReference type="CTD" id="8229568"/>
<dbReference type="InterPro" id="IPR017853">
    <property type="entry name" value="GH"/>
</dbReference>
<dbReference type="EC" id="3.2.1.35" evidence="7"/>
<dbReference type="RefSeq" id="XP_002426944.1">
    <property type="nucleotide sequence ID" value="XM_002426899.1"/>
</dbReference>
<evidence type="ECO:0000256" key="5">
    <source>
        <dbReference type="PIRSR" id="PIRSR038193-1"/>
    </source>
</evidence>
<dbReference type="GO" id="GO:0006952">
    <property type="term" value="P:defense response"/>
    <property type="evidence" value="ECO:0007669"/>
    <property type="project" value="InterPro"/>
</dbReference>
<evidence type="ECO:0000256" key="4">
    <source>
        <dbReference type="PIRNR" id="PIRNR038193"/>
    </source>
</evidence>
<dbReference type="OMA" id="WVRNWDS"/>
<dbReference type="PIRSF" id="PIRSF038193">
    <property type="entry name" value="Hyaluronidase"/>
    <property type="match status" value="1"/>
</dbReference>
<dbReference type="HOGENOM" id="CLU_036366_1_1_1"/>
<dbReference type="KEGG" id="phu:Phum_PHUM287020"/>
<evidence type="ECO:0000256" key="1">
    <source>
        <dbReference type="ARBA" id="ARBA00008871"/>
    </source>
</evidence>
<feature type="disulfide bond" evidence="6">
    <location>
        <begin position="24"/>
        <end position="294"/>
    </location>
</feature>
<evidence type="ECO:0000256" key="6">
    <source>
        <dbReference type="PIRSR" id="PIRSR038193-3"/>
    </source>
</evidence>
<dbReference type="EnsemblMetazoa" id="PHUM287020-RA">
    <property type="protein sequence ID" value="PHUM287020-PA"/>
    <property type="gene ID" value="PHUM287020"/>
</dbReference>
<dbReference type="PANTHER" id="PTHR11769:SF35">
    <property type="entry name" value="HYALURONIDASE"/>
    <property type="match status" value="1"/>
</dbReference>
<reference evidence="9" key="3">
    <citation type="submission" date="2020-05" db="UniProtKB">
        <authorList>
            <consortium name="EnsemblMetazoa"/>
        </authorList>
    </citation>
    <scope>IDENTIFICATION</scope>
    <source>
        <strain evidence="9">USDA</strain>
    </source>
</reference>
<dbReference type="GO" id="GO:0004415">
    <property type="term" value="F:hyalurononglucosaminidase activity"/>
    <property type="evidence" value="ECO:0007669"/>
    <property type="project" value="UniProtKB-UniRule"/>
</dbReference>
<dbReference type="AlphaFoldDB" id="E0VLF0"/>
<dbReference type="GO" id="GO:0005975">
    <property type="term" value="P:carbohydrate metabolic process"/>
    <property type="evidence" value="ECO:0007669"/>
    <property type="project" value="UniProtKB-UniRule"/>
</dbReference>
<dbReference type="InterPro" id="IPR013785">
    <property type="entry name" value="Aldolase_TIM"/>
</dbReference>
<evidence type="ECO:0000256" key="3">
    <source>
        <dbReference type="ARBA" id="ARBA00023180"/>
    </source>
</evidence>
<sequence>MENFSFSGSERGFNVFWNVPTENCRKHGIDFEPLIQTYKMISNKNDTFRGGNVTIIYNPGYFPTVKKLSNGTEIVTNGGIPQKGNLTLHLEKLIKDLKKYSHEYLNGLGVIDFESWRPIFRQNWNEQTIYKNKSIELAKTFIEYNNNNNRTTINYLKLINDTENGVIMDFHIVNSYSDNVEPECPKMAVHENNRTLWLFDSSTALYPSIYLKRKHNETERVRFTIAVLNEAYRVSATSNYVPVYPYVWYKYLDNDTEYLTMTDMFNSIVIPKQYQMGGVIIWGKSSDLDSKNECQQFYYYLKTTLGPALYENLLNKNYYNETLIK</sequence>
<dbReference type="SUPFAM" id="SSF51445">
    <property type="entry name" value="(Trans)glycosidases"/>
    <property type="match status" value="1"/>
</dbReference>
<evidence type="ECO:0000256" key="2">
    <source>
        <dbReference type="ARBA" id="ARBA00023157"/>
    </source>
</evidence>
<dbReference type="InterPro" id="IPR018155">
    <property type="entry name" value="Hyaluronidase"/>
</dbReference>
<dbReference type="EMBL" id="DS235271">
    <property type="protein sequence ID" value="EEB14206.1"/>
    <property type="molecule type" value="Genomic_DNA"/>
</dbReference>
<dbReference type="PRINTS" id="PR00846">
    <property type="entry name" value="GLHYDRLASE56"/>
</dbReference>
<evidence type="ECO:0000313" key="8">
    <source>
        <dbReference type="EMBL" id="EEB14206.1"/>
    </source>
</evidence>
<evidence type="ECO:0000256" key="7">
    <source>
        <dbReference type="RuleBase" id="RU610713"/>
    </source>
</evidence>
<name>E0VLF0_PEDHC</name>
<accession>E0VLF0</accession>
<dbReference type="Gene3D" id="3.20.20.70">
    <property type="entry name" value="Aldolase class I"/>
    <property type="match status" value="2"/>
</dbReference>
<dbReference type="InterPro" id="IPR001329">
    <property type="entry name" value="Venom_Hyaluronidase"/>
</dbReference>
<evidence type="ECO:0000313" key="10">
    <source>
        <dbReference type="Proteomes" id="UP000009046"/>
    </source>
</evidence>
<reference evidence="8" key="1">
    <citation type="submission" date="2007-04" db="EMBL/GenBank/DDBJ databases">
        <title>Annotation of Pediculus humanus corporis strain USDA.</title>
        <authorList>
            <person name="Kirkness E."/>
            <person name="Hannick L."/>
            <person name="Hass B."/>
            <person name="Bruggner R."/>
            <person name="Lawson D."/>
            <person name="Bidwell S."/>
            <person name="Joardar V."/>
            <person name="Caler E."/>
            <person name="Walenz B."/>
            <person name="Inman J."/>
            <person name="Schobel S."/>
            <person name="Galinsky K."/>
            <person name="Amedeo P."/>
            <person name="Strausberg R."/>
        </authorList>
    </citation>
    <scope>NUCLEOTIDE SEQUENCE</scope>
    <source>
        <strain evidence="8">USDA</strain>
    </source>
</reference>
<organism>
    <name type="scientific">Pediculus humanus subsp. corporis</name>
    <name type="common">Body louse</name>
    <dbReference type="NCBI Taxonomy" id="121224"/>
    <lineage>
        <taxon>Eukaryota</taxon>
        <taxon>Metazoa</taxon>
        <taxon>Ecdysozoa</taxon>
        <taxon>Arthropoda</taxon>
        <taxon>Hexapoda</taxon>
        <taxon>Insecta</taxon>
        <taxon>Pterygota</taxon>
        <taxon>Neoptera</taxon>
        <taxon>Paraneoptera</taxon>
        <taxon>Psocodea</taxon>
        <taxon>Troctomorpha</taxon>
        <taxon>Phthiraptera</taxon>
        <taxon>Anoplura</taxon>
        <taxon>Pediculidae</taxon>
        <taxon>Pediculus</taxon>
    </lineage>
</organism>
<proteinExistence type="inferred from homology"/>
<dbReference type="VEuPathDB" id="VectorBase:PHUM287020"/>
<comment type="similarity">
    <text evidence="1 4 7">Belongs to the glycosyl hydrolase 56 family.</text>
</comment>
<protein>
    <recommendedName>
        <fullName evidence="7">Hyaluronidase</fullName>
        <ecNumber evidence="7">3.2.1.35</ecNumber>
    </recommendedName>
</protein>
<keyword evidence="7 8" id="KW-0326">Glycosidase</keyword>
<dbReference type="STRING" id="121224.E0VLF0"/>
<reference evidence="8" key="2">
    <citation type="submission" date="2007-04" db="EMBL/GenBank/DDBJ databases">
        <title>The genome of the human body louse.</title>
        <authorList>
            <consortium name="The Human Body Louse Genome Consortium"/>
            <person name="Kirkness E."/>
            <person name="Walenz B."/>
            <person name="Hass B."/>
            <person name="Bruggner R."/>
            <person name="Strausberg R."/>
        </authorList>
    </citation>
    <scope>NUCLEOTIDE SEQUENCE</scope>
    <source>
        <strain evidence="8">USDA</strain>
    </source>
</reference>
<gene>
    <name evidence="9" type="primary">8229568</name>
    <name evidence="8" type="ORF">Phum_PHUM287020</name>
</gene>
<keyword evidence="3" id="KW-0325">Glycoprotein</keyword>
<feature type="active site" description="Proton donor" evidence="5">
    <location>
        <position position="114"/>
    </location>
</feature>
<keyword evidence="10" id="KW-1185">Reference proteome</keyword>
<dbReference type="OrthoDB" id="5796153at2759"/>
<dbReference type="Pfam" id="PF01630">
    <property type="entry name" value="Glyco_hydro_56"/>
    <property type="match status" value="2"/>
</dbReference>
<dbReference type="PANTHER" id="PTHR11769">
    <property type="entry name" value="HYALURONIDASE"/>
    <property type="match status" value="1"/>
</dbReference>
<evidence type="ECO:0000313" key="9">
    <source>
        <dbReference type="EnsemblMetazoa" id="PHUM287020-PA"/>
    </source>
</evidence>
<dbReference type="InParanoid" id="E0VLF0"/>